<accession>A0A518CIU9</accession>
<feature type="signal peptide" evidence="3">
    <location>
        <begin position="1"/>
        <end position="19"/>
    </location>
</feature>
<proteinExistence type="predicted"/>
<feature type="compositionally biased region" description="Low complexity" evidence="2">
    <location>
        <begin position="65"/>
        <end position="78"/>
    </location>
</feature>
<feature type="chain" id="PRO_5021699865" evidence="3">
    <location>
        <begin position="20"/>
        <end position="621"/>
    </location>
</feature>
<reference evidence="4 5" key="1">
    <citation type="submission" date="2019-02" db="EMBL/GenBank/DDBJ databases">
        <title>Deep-cultivation of Planctomycetes and their phenomic and genomic characterization uncovers novel biology.</title>
        <authorList>
            <person name="Wiegand S."/>
            <person name="Jogler M."/>
            <person name="Boedeker C."/>
            <person name="Pinto D."/>
            <person name="Vollmers J."/>
            <person name="Rivas-Marin E."/>
            <person name="Kohn T."/>
            <person name="Peeters S.H."/>
            <person name="Heuer A."/>
            <person name="Rast P."/>
            <person name="Oberbeckmann S."/>
            <person name="Bunk B."/>
            <person name="Jeske O."/>
            <person name="Meyerdierks A."/>
            <person name="Storesund J.E."/>
            <person name="Kallscheuer N."/>
            <person name="Luecker S."/>
            <person name="Lage O.M."/>
            <person name="Pohl T."/>
            <person name="Merkel B.J."/>
            <person name="Hornburger P."/>
            <person name="Mueller R.-W."/>
            <person name="Bruemmer F."/>
            <person name="Labrenz M."/>
            <person name="Spormann A.M."/>
            <person name="Op den Camp H."/>
            <person name="Overmann J."/>
            <person name="Amann R."/>
            <person name="Jetten M.S.M."/>
            <person name="Mascher T."/>
            <person name="Medema M.H."/>
            <person name="Devos D.P."/>
            <person name="Kaster A.-K."/>
            <person name="Ovreas L."/>
            <person name="Rohde M."/>
            <person name="Galperin M.Y."/>
            <person name="Jogler C."/>
        </authorList>
    </citation>
    <scope>NUCLEOTIDE SEQUENCE [LARGE SCALE GENOMIC DNA]</scope>
    <source>
        <strain evidence="4 5">Pla110</strain>
    </source>
</reference>
<feature type="coiled-coil region" evidence="1">
    <location>
        <begin position="468"/>
        <end position="495"/>
    </location>
</feature>
<keyword evidence="3" id="KW-0732">Signal</keyword>
<evidence type="ECO:0000256" key="1">
    <source>
        <dbReference type="SAM" id="Coils"/>
    </source>
</evidence>
<evidence type="ECO:0000313" key="5">
    <source>
        <dbReference type="Proteomes" id="UP000317178"/>
    </source>
</evidence>
<dbReference type="EMBL" id="CP036281">
    <property type="protein sequence ID" value="QDU79153.1"/>
    <property type="molecule type" value="Genomic_DNA"/>
</dbReference>
<dbReference type="KEGG" id="plon:Pla110_08580"/>
<feature type="compositionally biased region" description="Polar residues" evidence="2">
    <location>
        <begin position="49"/>
        <end position="64"/>
    </location>
</feature>
<evidence type="ECO:0000256" key="2">
    <source>
        <dbReference type="SAM" id="MobiDB-lite"/>
    </source>
</evidence>
<evidence type="ECO:0000313" key="4">
    <source>
        <dbReference type="EMBL" id="QDU79153.1"/>
    </source>
</evidence>
<feature type="region of interest" description="Disordered" evidence="2">
    <location>
        <begin position="36"/>
        <end position="86"/>
    </location>
</feature>
<evidence type="ECO:0000256" key="3">
    <source>
        <dbReference type="SAM" id="SignalP"/>
    </source>
</evidence>
<name>A0A518CIU9_9PLAN</name>
<dbReference type="AlphaFoldDB" id="A0A518CIU9"/>
<organism evidence="4 5">
    <name type="scientific">Polystyrenella longa</name>
    <dbReference type="NCBI Taxonomy" id="2528007"/>
    <lineage>
        <taxon>Bacteria</taxon>
        <taxon>Pseudomonadati</taxon>
        <taxon>Planctomycetota</taxon>
        <taxon>Planctomycetia</taxon>
        <taxon>Planctomycetales</taxon>
        <taxon>Planctomycetaceae</taxon>
        <taxon>Polystyrenella</taxon>
    </lineage>
</organism>
<gene>
    <name evidence="4" type="ORF">Pla110_08580</name>
</gene>
<sequence length="621" mass="68226" precursor="true">MKMKSDILCLAVLCLTGCASVVETSRFALFVPPATDQAVTQKEEESNPFLRNQTNESKTSEPNKSSAENVPSSSSESSDPALAGFNFDPETTRLISERLSELPPDPKLRAERIAAWKKLSATEVKQIIRVERLAASVSQQEQSLAMANGMTGGIQTVSVQKPPEEEVRFVPNPEGGHSGLPDRSPFRTTTAGSVGNAMPGAANQFQSTLPGQNLPVTFVPSGNPQPLTPLGASLNQNQQLNPAVTSGSPPGENPFMQQTVSVPPLPRADTVVLVPQQTVNSPGPANGMVGAPAQFGGPTSMMDSQNQQMLNNPALGETPGAIPNGNDPNTGGFVRGLTTAPQSLRQFGAMLTRPFNGQTGEQATIPQFAEAQAPLNGAPPENLMGNRDALLAQLISITEQELAQLTPEQRHDYVQKNVYLRMLYLMSQQEERSLQYIPGLEPANQEFWQQLFWAMSNYFDQQAIPDAQARATQTVAQLQTASQRLQEQANLELRNVNFCQEINSFGDYKKFAEDEFTPGERVLIYAEIANFKSELTSDARYRTLLKTTIEYYRVSDNGGPVATETIQPKEDLCRNYRRDFFNGYNLHIPDNLTSGEYYMRLRLEDQLSDKFATETIKFRVP</sequence>
<keyword evidence="5" id="KW-1185">Reference proteome</keyword>
<dbReference type="Proteomes" id="UP000317178">
    <property type="component" value="Chromosome"/>
</dbReference>
<keyword evidence="1" id="KW-0175">Coiled coil</keyword>
<protein>
    <submittedName>
        <fullName evidence="4">Uncharacterized protein</fullName>
    </submittedName>
</protein>